<name>A0A848DKU0_9PSEU</name>
<comment type="similarity">
    <text evidence="1">Belongs to the universal stress protein A family.</text>
</comment>
<dbReference type="EMBL" id="JAAXKZ010000057">
    <property type="protein sequence ID" value="NMH93081.1"/>
    <property type="molecule type" value="Genomic_DNA"/>
</dbReference>
<dbReference type="PRINTS" id="PR01438">
    <property type="entry name" value="UNVRSLSTRESS"/>
</dbReference>
<organism evidence="3 4">
    <name type="scientific">Pseudonocardia bannensis</name>
    <dbReference type="NCBI Taxonomy" id="630973"/>
    <lineage>
        <taxon>Bacteria</taxon>
        <taxon>Bacillati</taxon>
        <taxon>Actinomycetota</taxon>
        <taxon>Actinomycetes</taxon>
        <taxon>Pseudonocardiales</taxon>
        <taxon>Pseudonocardiaceae</taxon>
        <taxon>Pseudonocardia</taxon>
    </lineage>
</organism>
<feature type="domain" description="UspA" evidence="2">
    <location>
        <begin position="4"/>
        <end position="142"/>
    </location>
</feature>
<dbReference type="CDD" id="cd23659">
    <property type="entry name" value="USP_At3g01520-like"/>
    <property type="match status" value="1"/>
</dbReference>
<reference evidence="3 4" key="1">
    <citation type="submission" date="2020-04" db="EMBL/GenBank/DDBJ databases">
        <authorList>
            <person name="Klaysubun C."/>
            <person name="Duangmal K."/>
            <person name="Lipun K."/>
        </authorList>
    </citation>
    <scope>NUCLEOTIDE SEQUENCE [LARGE SCALE GENOMIC DNA]</scope>
    <source>
        <strain evidence="3 4">DSM 45300</strain>
    </source>
</reference>
<evidence type="ECO:0000313" key="4">
    <source>
        <dbReference type="Proteomes" id="UP000586918"/>
    </source>
</evidence>
<proteinExistence type="inferred from homology"/>
<dbReference type="InterPro" id="IPR014729">
    <property type="entry name" value="Rossmann-like_a/b/a_fold"/>
</dbReference>
<gene>
    <name evidence="3" type="ORF">HF519_16165</name>
</gene>
<dbReference type="InterPro" id="IPR006015">
    <property type="entry name" value="Universal_stress_UspA"/>
</dbReference>
<keyword evidence="4" id="KW-1185">Reference proteome</keyword>
<protein>
    <submittedName>
        <fullName evidence="3">Universal stress protein</fullName>
    </submittedName>
</protein>
<dbReference type="Proteomes" id="UP000586918">
    <property type="component" value="Unassembled WGS sequence"/>
</dbReference>
<dbReference type="SUPFAM" id="SSF52402">
    <property type="entry name" value="Adenine nucleotide alpha hydrolases-like"/>
    <property type="match status" value="1"/>
</dbReference>
<dbReference type="PANTHER" id="PTHR46553:SF3">
    <property type="entry name" value="ADENINE NUCLEOTIDE ALPHA HYDROLASES-LIKE SUPERFAMILY PROTEIN"/>
    <property type="match status" value="1"/>
</dbReference>
<sequence length="151" mass="16499">MSGIVVGVDRSEHALDALRWAIEEAAYRGCPLRVVYVWEPHYVYEDCRGDIAMALGVESGRRESTLPEELLQVVLGDRDRPPGLETTSREGHPGKVLTELAADADMLVVGSLGRGARRRHLVSGSVAHYVANHARCPVTVVPPARTYVLTT</sequence>
<evidence type="ECO:0000259" key="2">
    <source>
        <dbReference type="Pfam" id="PF00582"/>
    </source>
</evidence>
<evidence type="ECO:0000313" key="3">
    <source>
        <dbReference type="EMBL" id="NMH93081.1"/>
    </source>
</evidence>
<dbReference type="InterPro" id="IPR006016">
    <property type="entry name" value="UspA"/>
</dbReference>
<evidence type="ECO:0000256" key="1">
    <source>
        <dbReference type="ARBA" id="ARBA00008791"/>
    </source>
</evidence>
<dbReference type="PANTHER" id="PTHR46553">
    <property type="entry name" value="ADENINE NUCLEOTIDE ALPHA HYDROLASES-LIKE SUPERFAMILY PROTEIN"/>
    <property type="match status" value="1"/>
</dbReference>
<dbReference type="Pfam" id="PF00582">
    <property type="entry name" value="Usp"/>
    <property type="match status" value="1"/>
</dbReference>
<accession>A0A848DKU0</accession>
<dbReference type="Gene3D" id="3.40.50.620">
    <property type="entry name" value="HUPs"/>
    <property type="match status" value="1"/>
</dbReference>
<dbReference type="AlphaFoldDB" id="A0A848DKU0"/>
<dbReference type="RefSeq" id="WP_169413785.1">
    <property type="nucleotide sequence ID" value="NZ_JAAXKZ010000057.1"/>
</dbReference>
<comment type="caution">
    <text evidence="3">The sequence shown here is derived from an EMBL/GenBank/DDBJ whole genome shotgun (WGS) entry which is preliminary data.</text>
</comment>